<evidence type="ECO:0000256" key="3">
    <source>
        <dbReference type="SAM" id="SignalP"/>
    </source>
</evidence>
<sequence length="485" mass="55395">MLFQKMLKFLVFFVALCVSISCEEDYFSTDLNLNTNISSENVLNLSNAGIKYLKKSFAESSVITHVFLKNNDIFKIEKGAFDDLPNLVYLDLSGNIFQFEELGENLSIETLVLDAAIYKTHDDSYGYYNDYDKVRIYRERKSSQLYVLSLNRTNYLPNLKKLYLRRNNIMSLYTENSLTLKDIMPNLTHLYLNENRLSSVSFMKTLPASLSYLYLNSNGISQFESGFLENLIVLTLDGNPIKNLCGNFGYCQGMTLKSAVNLIILSISSMMLTKIEADSFADLGKLLYLDMSHNKIETFFNETFDNLSSLMILKLDFNQLKSVPNISAIKNLENFSISHNNISLLEDWPFFGLSNLRKLNLSYNEITEIKSEFFDNLSSLESLDLSGNKLTILPEYWILPLFSLQFLYLQNNSFSNISNLELTETGNLMFLNIGNNPFKLVSLSGLRALSEDAIIDMEGMGHQQLEMGSSSHCNTCQQHCSNRYH</sequence>
<dbReference type="PROSITE" id="PS51257">
    <property type="entry name" value="PROKAR_LIPOPROTEIN"/>
    <property type="match status" value="1"/>
</dbReference>
<dbReference type="InterPro" id="IPR003591">
    <property type="entry name" value="Leu-rich_rpt_typical-subtyp"/>
</dbReference>
<dbReference type="PROSITE" id="PS51450">
    <property type="entry name" value="LRR"/>
    <property type="match status" value="6"/>
</dbReference>
<keyword evidence="3" id="KW-0732">Signal</keyword>
<dbReference type="InterPro" id="IPR001611">
    <property type="entry name" value="Leu-rich_rpt"/>
</dbReference>
<dbReference type="AlphaFoldDB" id="A0AAV7J6A0"/>
<dbReference type="InterPro" id="IPR032675">
    <property type="entry name" value="LRR_dom_sf"/>
</dbReference>
<name>A0AAV7J6A0_COTGL</name>
<dbReference type="GO" id="GO:0005615">
    <property type="term" value="C:extracellular space"/>
    <property type="evidence" value="ECO:0007669"/>
    <property type="project" value="TreeGrafter"/>
</dbReference>
<dbReference type="PANTHER" id="PTHR45712:SF22">
    <property type="entry name" value="INSULIN-LIKE GROWTH FACTOR-BINDING PROTEIN COMPLEX ACID LABILE SUBUNIT"/>
    <property type="match status" value="1"/>
</dbReference>
<dbReference type="Pfam" id="PF13855">
    <property type="entry name" value="LRR_8"/>
    <property type="match status" value="3"/>
</dbReference>
<keyword evidence="1" id="KW-0433">Leucine-rich repeat</keyword>
<evidence type="ECO:0000256" key="2">
    <source>
        <dbReference type="ARBA" id="ARBA00022737"/>
    </source>
</evidence>
<dbReference type="SMART" id="SM00369">
    <property type="entry name" value="LRR_TYP"/>
    <property type="match status" value="9"/>
</dbReference>
<evidence type="ECO:0000256" key="1">
    <source>
        <dbReference type="ARBA" id="ARBA00022614"/>
    </source>
</evidence>
<evidence type="ECO:0000313" key="5">
    <source>
        <dbReference type="Proteomes" id="UP000826195"/>
    </source>
</evidence>
<proteinExistence type="predicted"/>
<dbReference type="SMART" id="SM00365">
    <property type="entry name" value="LRR_SD22"/>
    <property type="match status" value="7"/>
</dbReference>
<feature type="signal peptide" evidence="3">
    <location>
        <begin position="1"/>
        <end position="22"/>
    </location>
</feature>
<protein>
    <submittedName>
        <fullName evidence="4">Uncharacterized protein</fullName>
    </submittedName>
</protein>
<accession>A0AAV7J6A0</accession>
<feature type="chain" id="PRO_5043563542" evidence="3">
    <location>
        <begin position="23"/>
        <end position="485"/>
    </location>
</feature>
<keyword evidence="5" id="KW-1185">Reference proteome</keyword>
<gene>
    <name evidence="4" type="ORF">KQX54_003193</name>
</gene>
<dbReference type="EMBL" id="JAHXZJ010000001">
    <property type="protein sequence ID" value="KAH0566682.1"/>
    <property type="molecule type" value="Genomic_DNA"/>
</dbReference>
<organism evidence="4 5">
    <name type="scientific">Cotesia glomerata</name>
    <name type="common">Lepidopteran parasitic wasp</name>
    <name type="synonym">Apanteles glomeratus</name>
    <dbReference type="NCBI Taxonomy" id="32391"/>
    <lineage>
        <taxon>Eukaryota</taxon>
        <taxon>Metazoa</taxon>
        <taxon>Ecdysozoa</taxon>
        <taxon>Arthropoda</taxon>
        <taxon>Hexapoda</taxon>
        <taxon>Insecta</taxon>
        <taxon>Pterygota</taxon>
        <taxon>Neoptera</taxon>
        <taxon>Endopterygota</taxon>
        <taxon>Hymenoptera</taxon>
        <taxon>Apocrita</taxon>
        <taxon>Ichneumonoidea</taxon>
        <taxon>Braconidae</taxon>
        <taxon>Microgastrinae</taxon>
        <taxon>Cotesia</taxon>
    </lineage>
</organism>
<dbReference type="PANTHER" id="PTHR45712">
    <property type="entry name" value="AGAP008170-PA"/>
    <property type="match status" value="1"/>
</dbReference>
<reference evidence="4 5" key="1">
    <citation type="journal article" date="2021" name="J. Hered.">
        <title>A chromosome-level genome assembly of the parasitoid wasp, Cotesia glomerata (Hymenoptera: Braconidae).</title>
        <authorList>
            <person name="Pinto B.J."/>
            <person name="Weis J.J."/>
            <person name="Gamble T."/>
            <person name="Ode P.J."/>
            <person name="Paul R."/>
            <person name="Zaspel J.M."/>
        </authorList>
    </citation>
    <scope>NUCLEOTIDE SEQUENCE [LARGE SCALE GENOMIC DNA]</scope>
    <source>
        <strain evidence="4">CgM1</strain>
    </source>
</reference>
<dbReference type="InterPro" id="IPR050333">
    <property type="entry name" value="SLRP"/>
</dbReference>
<evidence type="ECO:0000313" key="4">
    <source>
        <dbReference type="EMBL" id="KAH0566682.1"/>
    </source>
</evidence>
<dbReference type="Gene3D" id="3.80.10.10">
    <property type="entry name" value="Ribonuclease Inhibitor"/>
    <property type="match status" value="4"/>
</dbReference>
<dbReference type="Proteomes" id="UP000826195">
    <property type="component" value="Unassembled WGS sequence"/>
</dbReference>
<keyword evidence="2" id="KW-0677">Repeat</keyword>
<dbReference type="SUPFAM" id="SSF52058">
    <property type="entry name" value="L domain-like"/>
    <property type="match status" value="1"/>
</dbReference>
<dbReference type="PRINTS" id="PR00019">
    <property type="entry name" value="LEURICHRPT"/>
</dbReference>
<dbReference type="SUPFAM" id="SSF52047">
    <property type="entry name" value="RNI-like"/>
    <property type="match status" value="1"/>
</dbReference>
<dbReference type="SMART" id="SM00364">
    <property type="entry name" value="LRR_BAC"/>
    <property type="match status" value="5"/>
</dbReference>
<comment type="caution">
    <text evidence="4">The sequence shown here is derived from an EMBL/GenBank/DDBJ whole genome shotgun (WGS) entry which is preliminary data.</text>
</comment>